<evidence type="ECO:0000256" key="4">
    <source>
        <dbReference type="RuleBase" id="RU361277"/>
    </source>
</evidence>
<dbReference type="InterPro" id="IPR002328">
    <property type="entry name" value="ADH_Zn_CS"/>
</dbReference>
<sequence>MATGVCRSDWHGWRGHDDDIRHYLEKHGDSFVPGHEASGVVVEVGSEVTRIKVGDRVAIPFILSCGNCRECDRKRPTVCEDQNQPGFTMLGTFAEYCALTRADRNLKIIPEGVSFVEAAALGCRFTTAYRAVLQQGQLCEGEDEPSHKKTVAVFGCGGLGLSCVAIASAFGAKRIIAVDVSNNALLKAKELGAIDTVLSTLSTDTEDYDSQNGSVFRNITALTDGVGADLTIDAGGFKQTCLDSVFCCRRGGRMVQVGLPANPPILPMARVAGREITIIGSHGFSSVNDDREVSALDHILDLVKQGKLQPNLLVDREVSLKEGVQELMNMNKSSPIGMVMITTFRDSISKM</sequence>
<keyword evidence="7" id="KW-1185">Reference proteome</keyword>
<dbReference type="InterPro" id="IPR013149">
    <property type="entry name" value="ADH-like_C"/>
</dbReference>
<dbReference type="SUPFAM" id="SSF51735">
    <property type="entry name" value="NAD(P)-binding Rossmann-fold domains"/>
    <property type="match status" value="1"/>
</dbReference>
<comment type="caution">
    <text evidence="6">The sequence shown here is derived from an EMBL/GenBank/DDBJ whole genome shotgun (WGS) entry which is preliminary data.</text>
</comment>
<dbReference type="PANTHER" id="PTHR43401:SF5">
    <property type="entry name" value="ALCOHOL DEHYDROGENASE-RELATED"/>
    <property type="match status" value="1"/>
</dbReference>
<dbReference type="GO" id="GO:0046872">
    <property type="term" value="F:metal ion binding"/>
    <property type="evidence" value="ECO:0007669"/>
    <property type="project" value="UniProtKB-KW"/>
</dbReference>
<gene>
    <name evidence="6" type="ORF">ACHAWO_004392</name>
</gene>
<dbReference type="InterPro" id="IPR013154">
    <property type="entry name" value="ADH-like_N"/>
</dbReference>
<keyword evidence="1 4" id="KW-0479">Metal-binding</keyword>
<dbReference type="AlphaFoldDB" id="A0ABD3MUR0"/>
<keyword evidence="2 4" id="KW-0862">Zinc</keyword>
<evidence type="ECO:0000256" key="1">
    <source>
        <dbReference type="ARBA" id="ARBA00022723"/>
    </source>
</evidence>
<evidence type="ECO:0000256" key="3">
    <source>
        <dbReference type="ARBA" id="ARBA00023002"/>
    </source>
</evidence>
<dbReference type="Proteomes" id="UP001530400">
    <property type="component" value="Unassembled WGS sequence"/>
</dbReference>
<dbReference type="Pfam" id="PF00107">
    <property type="entry name" value="ADH_zinc_N"/>
    <property type="match status" value="1"/>
</dbReference>
<dbReference type="Gene3D" id="3.40.50.720">
    <property type="entry name" value="NAD(P)-binding Rossmann-like Domain"/>
    <property type="match status" value="1"/>
</dbReference>
<comment type="cofactor">
    <cofactor evidence="4">
        <name>Zn(2+)</name>
        <dbReference type="ChEBI" id="CHEBI:29105"/>
    </cofactor>
</comment>
<dbReference type="Gene3D" id="3.90.180.10">
    <property type="entry name" value="Medium-chain alcohol dehydrogenases, catalytic domain"/>
    <property type="match status" value="1"/>
</dbReference>
<dbReference type="GO" id="GO:0016491">
    <property type="term" value="F:oxidoreductase activity"/>
    <property type="evidence" value="ECO:0007669"/>
    <property type="project" value="UniProtKB-KW"/>
</dbReference>
<evidence type="ECO:0000313" key="6">
    <source>
        <dbReference type="EMBL" id="KAL3767690.1"/>
    </source>
</evidence>
<comment type="similarity">
    <text evidence="4">Belongs to the zinc-containing alcohol dehydrogenase family.</text>
</comment>
<dbReference type="InterPro" id="IPR036291">
    <property type="entry name" value="NAD(P)-bd_dom_sf"/>
</dbReference>
<proteinExistence type="inferred from homology"/>
<accession>A0ABD3MUR0</accession>
<reference evidence="6 7" key="1">
    <citation type="submission" date="2024-10" db="EMBL/GenBank/DDBJ databases">
        <title>Updated reference genomes for cyclostephanoid diatoms.</title>
        <authorList>
            <person name="Roberts W.R."/>
            <person name="Alverson A.J."/>
        </authorList>
    </citation>
    <scope>NUCLEOTIDE SEQUENCE [LARGE SCALE GENOMIC DNA]</scope>
    <source>
        <strain evidence="6 7">AJA010-31</strain>
    </source>
</reference>
<dbReference type="InterPro" id="IPR011032">
    <property type="entry name" value="GroES-like_sf"/>
</dbReference>
<dbReference type="EMBL" id="JALLPJ020001360">
    <property type="protein sequence ID" value="KAL3767690.1"/>
    <property type="molecule type" value="Genomic_DNA"/>
</dbReference>
<organism evidence="6 7">
    <name type="scientific">Cyclotella atomus</name>
    <dbReference type="NCBI Taxonomy" id="382360"/>
    <lineage>
        <taxon>Eukaryota</taxon>
        <taxon>Sar</taxon>
        <taxon>Stramenopiles</taxon>
        <taxon>Ochrophyta</taxon>
        <taxon>Bacillariophyta</taxon>
        <taxon>Coscinodiscophyceae</taxon>
        <taxon>Thalassiosirophycidae</taxon>
        <taxon>Stephanodiscales</taxon>
        <taxon>Stephanodiscaceae</taxon>
        <taxon>Cyclotella</taxon>
    </lineage>
</organism>
<dbReference type="InterPro" id="IPR050129">
    <property type="entry name" value="Zn_alcohol_dh"/>
</dbReference>
<protein>
    <recommendedName>
        <fullName evidence="5">Enoyl reductase (ER) domain-containing protein</fullName>
    </recommendedName>
</protein>
<evidence type="ECO:0000313" key="7">
    <source>
        <dbReference type="Proteomes" id="UP001530400"/>
    </source>
</evidence>
<dbReference type="PROSITE" id="PS00059">
    <property type="entry name" value="ADH_ZINC"/>
    <property type="match status" value="1"/>
</dbReference>
<dbReference type="SUPFAM" id="SSF50129">
    <property type="entry name" value="GroES-like"/>
    <property type="match status" value="1"/>
</dbReference>
<feature type="domain" description="Enoyl reductase (ER)" evidence="5">
    <location>
        <begin position="4"/>
        <end position="341"/>
    </location>
</feature>
<dbReference type="SMART" id="SM00829">
    <property type="entry name" value="PKS_ER"/>
    <property type="match status" value="1"/>
</dbReference>
<dbReference type="InterPro" id="IPR020843">
    <property type="entry name" value="ER"/>
</dbReference>
<evidence type="ECO:0000259" key="5">
    <source>
        <dbReference type="SMART" id="SM00829"/>
    </source>
</evidence>
<name>A0ABD3MUR0_9STRA</name>
<dbReference type="Pfam" id="PF08240">
    <property type="entry name" value="ADH_N"/>
    <property type="match status" value="1"/>
</dbReference>
<keyword evidence="3" id="KW-0560">Oxidoreductase</keyword>
<dbReference type="PANTHER" id="PTHR43401">
    <property type="entry name" value="L-THREONINE 3-DEHYDROGENASE"/>
    <property type="match status" value="1"/>
</dbReference>
<evidence type="ECO:0000256" key="2">
    <source>
        <dbReference type="ARBA" id="ARBA00022833"/>
    </source>
</evidence>